<sequence>MDPAVKTPDLKVQEPIHLSTIYESQTEDAFKPASTASKVPEAPTGQTTTRESSISKTSSSAITPEAPAAEVQAKAQVEDETQAQAGQERSVPSLFSLAGKIIIVTGAARDIGLTMSESLVECGAIAPAPSSTASPPLPKGTLTYHPIDVVDVPALDTLVTSIAGTHSRLHGLIAAAGIQHEAPALTYSAETCNRVLAVNITGVMSSAQAVAHAMRQAGVQQLGRSLAAEWGREGIRVNTISPGYVVTQMVEELFEKFPERRDGWAGENMLGRLGKPGDLGGAGVFLMAGCSGWMTGGDLRIDGGNTAW</sequence>
<dbReference type="OrthoDB" id="1669814at2759"/>
<dbReference type="Gene3D" id="3.40.50.720">
    <property type="entry name" value="NAD(P)-binding Rossmann-like Domain"/>
    <property type="match status" value="2"/>
</dbReference>
<feature type="compositionally biased region" description="Low complexity" evidence="3">
    <location>
        <begin position="47"/>
        <end position="63"/>
    </location>
</feature>
<evidence type="ECO:0000256" key="1">
    <source>
        <dbReference type="ARBA" id="ARBA00006484"/>
    </source>
</evidence>
<name>A0A1B8GV98_9PEZI</name>
<dbReference type="AlphaFoldDB" id="A0A1B8GV98"/>
<dbReference type="PANTHER" id="PTHR43008:SF4">
    <property type="entry name" value="CHAIN DEHYDROGENASE, PUTATIVE (AFU_ORTHOLOGUE AFUA_4G08710)-RELATED"/>
    <property type="match status" value="1"/>
</dbReference>
<keyword evidence="5" id="KW-1185">Reference proteome</keyword>
<organism evidence="4 5">
    <name type="scientific">Pseudogymnoascus verrucosus</name>
    <dbReference type="NCBI Taxonomy" id="342668"/>
    <lineage>
        <taxon>Eukaryota</taxon>
        <taxon>Fungi</taxon>
        <taxon>Dikarya</taxon>
        <taxon>Ascomycota</taxon>
        <taxon>Pezizomycotina</taxon>
        <taxon>Leotiomycetes</taxon>
        <taxon>Thelebolales</taxon>
        <taxon>Thelebolaceae</taxon>
        <taxon>Pseudogymnoascus</taxon>
    </lineage>
</organism>
<evidence type="ECO:0000313" key="5">
    <source>
        <dbReference type="Proteomes" id="UP000091956"/>
    </source>
</evidence>
<evidence type="ECO:0000256" key="2">
    <source>
        <dbReference type="ARBA" id="ARBA00023002"/>
    </source>
</evidence>
<evidence type="ECO:0000313" key="4">
    <source>
        <dbReference type="EMBL" id="OBT99746.1"/>
    </source>
</evidence>
<evidence type="ECO:0000256" key="3">
    <source>
        <dbReference type="SAM" id="MobiDB-lite"/>
    </source>
</evidence>
<dbReference type="PANTHER" id="PTHR43008">
    <property type="entry name" value="BENZIL REDUCTASE"/>
    <property type="match status" value="1"/>
</dbReference>
<dbReference type="PRINTS" id="PR00081">
    <property type="entry name" value="GDHRDH"/>
</dbReference>
<dbReference type="STRING" id="342668.A0A1B8GV98"/>
<protein>
    <submittedName>
        <fullName evidence="4">Uncharacterized protein</fullName>
    </submittedName>
</protein>
<keyword evidence="2" id="KW-0560">Oxidoreductase</keyword>
<accession>A0A1B8GV98</accession>
<dbReference type="GO" id="GO:0016616">
    <property type="term" value="F:oxidoreductase activity, acting on the CH-OH group of donors, NAD or NADP as acceptor"/>
    <property type="evidence" value="ECO:0007669"/>
    <property type="project" value="UniProtKB-ARBA"/>
</dbReference>
<dbReference type="GO" id="GO:0050664">
    <property type="term" value="F:oxidoreductase activity, acting on NAD(P)H, oxygen as acceptor"/>
    <property type="evidence" value="ECO:0007669"/>
    <property type="project" value="TreeGrafter"/>
</dbReference>
<proteinExistence type="inferred from homology"/>
<dbReference type="Proteomes" id="UP000091956">
    <property type="component" value="Unassembled WGS sequence"/>
</dbReference>
<gene>
    <name evidence="4" type="ORF">VE01_02023</name>
</gene>
<dbReference type="InterPro" id="IPR036291">
    <property type="entry name" value="NAD(P)-bd_dom_sf"/>
</dbReference>
<dbReference type="SUPFAM" id="SSF51735">
    <property type="entry name" value="NAD(P)-binding Rossmann-fold domains"/>
    <property type="match status" value="1"/>
</dbReference>
<comment type="similarity">
    <text evidence="1">Belongs to the short-chain dehydrogenases/reductases (SDR) family.</text>
</comment>
<dbReference type="GeneID" id="28835409"/>
<reference evidence="5" key="2">
    <citation type="journal article" date="2018" name="Nat. Commun.">
        <title>Extreme sensitivity to ultraviolet light in the fungal pathogen causing white-nose syndrome of bats.</title>
        <authorList>
            <person name="Palmer J.M."/>
            <person name="Drees K.P."/>
            <person name="Foster J.T."/>
            <person name="Lindner D.L."/>
        </authorList>
    </citation>
    <scope>NUCLEOTIDE SEQUENCE [LARGE SCALE GENOMIC DNA]</scope>
    <source>
        <strain evidence="5">UAMH 10579</strain>
    </source>
</reference>
<dbReference type="Pfam" id="PF13561">
    <property type="entry name" value="adh_short_C2"/>
    <property type="match status" value="1"/>
</dbReference>
<feature type="region of interest" description="Disordered" evidence="3">
    <location>
        <begin position="23"/>
        <end position="69"/>
    </location>
</feature>
<dbReference type="InterPro" id="IPR002347">
    <property type="entry name" value="SDR_fam"/>
</dbReference>
<dbReference type="EMBL" id="KV460211">
    <property type="protein sequence ID" value="OBT99746.1"/>
    <property type="molecule type" value="Genomic_DNA"/>
</dbReference>
<reference evidence="4 5" key="1">
    <citation type="submission" date="2016-03" db="EMBL/GenBank/DDBJ databases">
        <title>Comparative genomics of Pseudogymnoascus destructans, the fungus causing white-nose syndrome of bats.</title>
        <authorList>
            <person name="Palmer J.M."/>
            <person name="Drees K.P."/>
            <person name="Foster J.T."/>
            <person name="Lindner D.L."/>
        </authorList>
    </citation>
    <scope>NUCLEOTIDE SEQUENCE [LARGE SCALE GENOMIC DNA]</scope>
    <source>
        <strain evidence="4 5">UAMH 10579</strain>
    </source>
</reference>
<dbReference type="RefSeq" id="XP_018133479.1">
    <property type="nucleotide sequence ID" value="XM_018271537.1"/>
</dbReference>